<dbReference type="SUPFAM" id="SSF53850">
    <property type="entry name" value="Periplasmic binding protein-like II"/>
    <property type="match status" value="1"/>
</dbReference>
<feature type="coiled-coil region" evidence="5">
    <location>
        <begin position="63"/>
        <end position="124"/>
    </location>
</feature>
<protein>
    <submittedName>
        <fullName evidence="7">LysR family transcriptional regulator</fullName>
    </submittedName>
</protein>
<evidence type="ECO:0000256" key="2">
    <source>
        <dbReference type="ARBA" id="ARBA00023015"/>
    </source>
</evidence>
<dbReference type="SUPFAM" id="SSF46785">
    <property type="entry name" value="Winged helix' DNA-binding domain"/>
    <property type="match status" value="1"/>
</dbReference>
<dbReference type="Gene3D" id="1.10.10.10">
    <property type="entry name" value="Winged helix-like DNA-binding domain superfamily/Winged helix DNA-binding domain"/>
    <property type="match status" value="1"/>
</dbReference>
<dbReference type="Proteomes" id="UP001060336">
    <property type="component" value="Chromosome"/>
</dbReference>
<keyword evidence="8" id="KW-1185">Reference proteome</keyword>
<organism evidence="7 8">
    <name type="scientific">Nisaea acidiphila</name>
    <dbReference type="NCBI Taxonomy" id="1862145"/>
    <lineage>
        <taxon>Bacteria</taxon>
        <taxon>Pseudomonadati</taxon>
        <taxon>Pseudomonadota</taxon>
        <taxon>Alphaproteobacteria</taxon>
        <taxon>Rhodospirillales</taxon>
        <taxon>Thalassobaculaceae</taxon>
        <taxon>Nisaea</taxon>
    </lineage>
</organism>
<dbReference type="InterPro" id="IPR036388">
    <property type="entry name" value="WH-like_DNA-bd_sf"/>
</dbReference>
<dbReference type="AlphaFoldDB" id="A0A9J7AUS0"/>
<gene>
    <name evidence="7" type="ORF">NUH88_03975</name>
</gene>
<name>A0A9J7AUS0_9PROT</name>
<keyword evidence="5" id="KW-0175">Coiled coil</keyword>
<dbReference type="InterPro" id="IPR036390">
    <property type="entry name" value="WH_DNA-bd_sf"/>
</dbReference>
<dbReference type="PANTHER" id="PTHR30579:SF3">
    <property type="entry name" value="TRANSCRIPTIONAL REGULATORY PROTEIN"/>
    <property type="match status" value="1"/>
</dbReference>
<dbReference type="InterPro" id="IPR000847">
    <property type="entry name" value="LysR_HTH_N"/>
</dbReference>
<sequence length="303" mass="33719">MLTDWDDYRVFLTLARERSLTAAAKELNVSHPTVARRVKSLEDAIGARLFDRLPDGYVLTPAAEQLLADVEAMDDAAQAIERRSLGLTDTARGTVRVSVGEHMMQFLTRHLVELRDRLPEIEIEFHVTHLMANLSRREADISIREVVPDAADLVTRRIGRFRYAVYGTPQLIGQIGGGGSGCDPLNGSLAYLPWIGFDEAHQYMPGQAWIRRLLGNRTPAMRTNNGNSLHYAVSSGAGVTVLPCFIGDPDPNLVRATPVLEDVIADQWMLVHRDLRTLPRVRAMMDELARLFQTAKPELEGAV</sequence>
<dbReference type="InterPro" id="IPR050176">
    <property type="entry name" value="LTTR"/>
</dbReference>
<dbReference type="GO" id="GO:0003677">
    <property type="term" value="F:DNA binding"/>
    <property type="evidence" value="ECO:0007669"/>
    <property type="project" value="UniProtKB-KW"/>
</dbReference>
<reference evidence="7" key="1">
    <citation type="submission" date="2022-08" db="EMBL/GenBank/DDBJ databases">
        <title>Nisaea acidiphila sp. nov., isolated from a marine algal debris and emended description of the genus Nisaea Urios et al. 2008.</title>
        <authorList>
            <person name="Kwon K."/>
        </authorList>
    </citation>
    <scope>NUCLEOTIDE SEQUENCE</scope>
    <source>
        <strain evidence="7">MEBiC11861</strain>
    </source>
</reference>
<evidence type="ECO:0000256" key="5">
    <source>
        <dbReference type="SAM" id="Coils"/>
    </source>
</evidence>
<evidence type="ECO:0000313" key="7">
    <source>
        <dbReference type="EMBL" id="UUX50862.1"/>
    </source>
</evidence>
<keyword evidence="4" id="KW-0804">Transcription</keyword>
<evidence type="ECO:0000256" key="3">
    <source>
        <dbReference type="ARBA" id="ARBA00023125"/>
    </source>
</evidence>
<dbReference type="PANTHER" id="PTHR30579">
    <property type="entry name" value="TRANSCRIPTIONAL REGULATOR"/>
    <property type="match status" value="1"/>
</dbReference>
<dbReference type="InterPro" id="IPR005119">
    <property type="entry name" value="LysR_subst-bd"/>
</dbReference>
<dbReference type="EMBL" id="CP102480">
    <property type="protein sequence ID" value="UUX50862.1"/>
    <property type="molecule type" value="Genomic_DNA"/>
</dbReference>
<evidence type="ECO:0000259" key="6">
    <source>
        <dbReference type="PROSITE" id="PS50931"/>
    </source>
</evidence>
<evidence type="ECO:0000256" key="1">
    <source>
        <dbReference type="ARBA" id="ARBA00009437"/>
    </source>
</evidence>
<dbReference type="Pfam" id="PF03466">
    <property type="entry name" value="LysR_substrate"/>
    <property type="match status" value="1"/>
</dbReference>
<dbReference type="Pfam" id="PF00126">
    <property type="entry name" value="HTH_1"/>
    <property type="match status" value="1"/>
</dbReference>
<dbReference type="PROSITE" id="PS50931">
    <property type="entry name" value="HTH_LYSR"/>
    <property type="match status" value="1"/>
</dbReference>
<dbReference type="Gene3D" id="3.40.190.290">
    <property type="match status" value="1"/>
</dbReference>
<evidence type="ECO:0000313" key="8">
    <source>
        <dbReference type="Proteomes" id="UP001060336"/>
    </source>
</evidence>
<keyword evidence="2" id="KW-0805">Transcription regulation</keyword>
<feature type="domain" description="HTH lysR-type" evidence="6">
    <location>
        <begin position="3"/>
        <end position="60"/>
    </location>
</feature>
<evidence type="ECO:0000256" key="4">
    <source>
        <dbReference type="ARBA" id="ARBA00023163"/>
    </source>
</evidence>
<dbReference type="KEGG" id="naci:NUH88_03975"/>
<dbReference type="RefSeq" id="WP_257770104.1">
    <property type="nucleotide sequence ID" value="NZ_CP102480.1"/>
</dbReference>
<dbReference type="PRINTS" id="PR00039">
    <property type="entry name" value="HTHLYSR"/>
</dbReference>
<comment type="similarity">
    <text evidence="1">Belongs to the LysR transcriptional regulatory family.</text>
</comment>
<proteinExistence type="inferred from homology"/>
<keyword evidence="3" id="KW-0238">DNA-binding</keyword>
<dbReference type="GO" id="GO:0003700">
    <property type="term" value="F:DNA-binding transcription factor activity"/>
    <property type="evidence" value="ECO:0007669"/>
    <property type="project" value="InterPro"/>
</dbReference>
<accession>A0A9J7AUS0</accession>